<keyword evidence="2" id="KW-1185">Reference proteome</keyword>
<gene>
    <name evidence="1" type="ordered locus">Ldb0083</name>
</gene>
<accession>Q1GC48</accession>
<dbReference type="EMBL" id="CR954253">
    <property type="protein sequence ID" value="CAI96924.1"/>
    <property type="molecule type" value="Genomic_DNA"/>
</dbReference>
<dbReference type="Proteomes" id="UP000001259">
    <property type="component" value="Chromosome"/>
</dbReference>
<organism evidence="1 2">
    <name type="scientific">Lactobacillus delbrueckii subsp. bulgaricus (strain ATCC 11842 / DSM 20081 / BCRC 10696 / JCM 1002 / NBRC 13953 / NCIMB 11778 / NCTC 12712 / WDCM 00102 / Lb 14)</name>
    <dbReference type="NCBI Taxonomy" id="390333"/>
    <lineage>
        <taxon>Bacteria</taxon>
        <taxon>Bacillati</taxon>
        <taxon>Bacillota</taxon>
        <taxon>Bacilli</taxon>
        <taxon>Lactobacillales</taxon>
        <taxon>Lactobacillaceae</taxon>
        <taxon>Lactobacillus</taxon>
    </lineage>
</organism>
<reference evidence="1 2" key="1">
    <citation type="journal article" date="2006" name="Proc. Natl. Acad. Sci. U.S.A.">
        <title>The complete genome sequence of Lactobacillus bulgaricus reveals extensive and ongoing reductive evolution.</title>
        <authorList>
            <person name="van de Guchte M."/>
            <person name="Penaud S."/>
            <person name="Grimaldi C."/>
            <person name="Barbe V."/>
            <person name="Bryson K."/>
            <person name="Nicolas P."/>
            <person name="Robert C."/>
            <person name="Oztas S."/>
            <person name="Mangenot S."/>
            <person name="Couloux A."/>
            <person name="Loux V."/>
            <person name="Dervyn R."/>
            <person name="Bossy R."/>
            <person name="Bolotin A."/>
            <person name="Batto J.-M."/>
            <person name="Walunas T."/>
            <person name="Gibrat J.-F."/>
            <person name="Bessieres P."/>
            <person name="Weissenbach J."/>
            <person name="Ehrlich S.D."/>
            <person name="Maguin E."/>
        </authorList>
    </citation>
    <scope>NUCLEOTIDE SEQUENCE [LARGE SCALE GENOMIC DNA]</scope>
    <source>
        <strain evidence="2">ATCC 11842 / DSM 20081 / BCRC 10696 / JCM 1002 / NBRC 13953 / NCIMB 11778 / NCTC 12712 / WDCM 00102 / Lb 14</strain>
    </source>
</reference>
<dbReference type="HOGENOM" id="CLU_3414761_0_0_9"/>
<dbReference type="AlphaFoldDB" id="Q1GC48"/>
<sequence>MNGEAASFVYDIMCPKDARYWLHLHFT</sequence>
<dbReference type="KEGG" id="ldb:Ldb0083"/>
<evidence type="ECO:0000313" key="2">
    <source>
        <dbReference type="Proteomes" id="UP000001259"/>
    </source>
</evidence>
<evidence type="ECO:0000313" key="1">
    <source>
        <dbReference type="EMBL" id="CAI96924.1"/>
    </source>
</evidence>
<proteinExistence type="predicted"/>
<protein>
    <submittedName>
        <fullName evidence="1">Uncharacterized protein</fullName>
    </submittedName>
</protein>
<name>Q1GC48_LACDA</name>